<sequence length="417" mass="44692">MDMGISRKSMIVAMAACGLFTGVGLSADPASSWPQFRGPTGTGQAADKAVPTKWDAGSVVWKTPLKGKGHSSPVVAGDKIFLTSALEDGRQRVVLAFDLASGKQLWEQVAWTGNPEKSHKMNGWATPTVYADGQHVWAWFGPAGVYCYTEGGKPVWSQQLGKFDTKNARGISSSLLVVDDILVVNGDSESDPYLFGLDKATGKTVWKTERPAAEGYSSPFLLEAHGKKQIILNGDKFVAGYDPKTGKEFWHCKSFAGRGEPVPAVGADGTIFVVNGLAGDVYAVRTDGAGDVTKTHMTWHTRRNEGRDQPSPLVIGNHVLVSNMKGILSCYDAKTGKELWKERIATGDITAAPLAAGGKGYFNFENGETVVIEPGEKLKIVATNKLVPQGGEVFRASLAPADGKLLIRSDQTLYCIK</sequence>
<dbReference type="KEGG" id="hbs:IPV69_17340"/>
<gene>
    <name evidence="3" type="ORF">IPV69_17340</name>
</gene>
<dbReference type="AlphaFoldDB" id="A0A7M2WT79"/>
<dbReference type="SMART" id="SM00564">
    <property type="entry name" value="PQQ"/>
    <property type="match status" value="3"/>
</dbReference>
<name>A0A7M2WT79_9BACT</name>
<dbReference type="PANTHER" id="PTHR34512:SF30">
    <property type="entry name" value="OUTER MEMBRANE PROTEIN ASSEMBLY FACTOR BAMB"/>
    <property type="match status" value="1"/>
</dbReference>
<protein>
    <submittedName>
        <fullName evidence="3">PQQ-binding-like beta-propeller repeat protein</fullName>
    </submittedName>
</protein>
<keyword evidence="1" id="KW-0732">Signal</keyword>
<dbReference type="PANTHER" id="PTHR34512">
    <property type="entry name" value="CELL SURFACE PROTEIN"/>
    <property type="match status" value="1"/>
</dbReference>
<dbReference type="Proteomes" id="UP000593765">
    <property type="component" value="Chromosome"/>
</dbReference>
<evidence type="ECO:0000259" key="2">
    <source>
        <dbReference type="Pfam" id="PF13360"/>
    </source>
</evidence>
<organism evidence="3 4">
    <name type="scientific">Humisphaera borealis</name>
    <dbReference type="NCBI Taxonomy" id="2807512"/>
    <lineage>
        <taxon>Bacteria</taxon>
        <taxon>Pseudomonadati</taxon>
        <taxon>Planctomycetota</taxon>
        <taxon>Phycisphaerae</taxon>
        <taxon>Tepidisphaerales</taxon>
        <taxon>Tepidisphaeraceae</taxon>
        <taxon>Humisphaera</taxon>
    </lineage>
</organism>
<dbReference type="InterPro" id="IPR011047">
    <property type="entry name" value="Quinoprotein_ADH-like_sf"/>
</dbReference>
<proteinExistence type="predicted"/>
<feature type="signal peptide" evidence="1">
    <location>
        <begin position="1"/>
        <end position="26"/>
    </location>
</feature>
<dbReference type="SUPFAM" id="SSF50998">
    <property type="entry name" value="Quinoprotein alcohol dehydrogenase-like"/>
    <property type="match status" value="1"/>
</dbReference>
<dbReference type="Gene3D" id="2.40.128.630">
    <property type="match status" value="1"/>
</dbReference>
<dbReference type="InterPro" id="IPR015943">
    <property type="entry name" value="WD40/YVTN_repeat-like_dom_sf"/>
</dbReference>
<feature type="domain" description="Pyrrolo-quinoline quinone repeat" evidence="2">
    <location>
        <begin position="92"/>
        <end position="341"/>
    </location>
</feature>
<evidence type="ECO:0000313" key="4">
    <source>
        <dbReference type="Proteomes" id="UP000593765"/>
    </source>
</evidence>
<keyword evidence="4" id="KW-1185">Reference proteome</keyword>
<evidence type="ECO:0000313" key="3">
    <source>
        <dbReference type="EMBL" id="QOV88021.1"/>
    </source>
</evidence>
<evidence type="ECO:0000256" key="1">
    <source>
        <dbReference type="SAM" id="SignalP"/>
    </source>
</evidence>
<dbReference type="Gene3D" id="2.130.10.10">
    <property type="entry name" value="YVTN repeat-like/Quinoprotein amine dehydrogenase"/>
    <property type="match status" value="1"/>
</dbReference>
<feature type="chain" id="PRO_5033981491" evidence="1">
    <location>
        <begin position="27"/>
        <end position="417"/>
    </location>
</feature>
<dbReference type="EMBL" id="CP063458">
    <property type="protein sequence ID" value="QOV88021.1"/>
    <property type="molecule type" value="Genomic_DNA"/>
</dbReference>
<dbReference type="Pfam" id="PF13360">
    <property type="entry name" value="PQQ_2"/>
    <property type="match status" value="1"/>
</dbReference>
<dbReference type="InterPro" id="IPR002372">
    <property type="entry name" value="PQQ_rpt_dom"/>
</dbReference>
<accession>A0A7M2WT79</accession>
<reference evidence="3 4" key="1">
    <citation type="submission" date="2020-10" db="EMBL/GenBank/DDBJ databases">
        <title>Wide distribution of Phycisphaera-like planctomycetes from WD2101 soil group in peatlands and genome analysis of the first cultivated representative.</title>
        <authorList>
            <person name="Dedysh S.N."/>
            <person name="Beletsky A.V."/>
            <person name="Ivanova A."/>
            <person name="Kulichevskaya I.S."/>
            <person name="Suzina N.E."/>
            <person name="Philippov D.A."/>
            <person name="Rakitin A.L."/>
            <person name="Mardanov A.V."/>
            <person name="Ravin N.V."/>
        </authorList>
    </citation>
    <scope>NUCLEOTIDE SEQUENCE [LARGE SCALE GENOMIC DNA]</scope>
    <source>
        <strain evidence="3 4">M1803</strain>
    </source>
</reference>
<dbReference type="InterPro" id="IPR018391">
    <property type="entry name" value="PQQ_b-propeller_rpt"/>
</dbReference>